<feature type="repeat" description="TPR" evidence="1">
    <location>
        <begin position="1075"/>
        <end position="1108"/>
    </location>
</feature>
<organism evidence="3 4">
    <name type="scientific">Hydra vulgaris</name>
    <name type="common">Hydra</name>
    <name type="synonym">Hydra attenuata</name>
    <dbReference type="NCBI Taxonomy" id="6087"/>
    <lineage>
        <taxon>Eukaryota</taxon>
        <taxon>Metazoa</taxon>
        <taxon>Cnidaria</taxon>
        <taxon>Hydrozoa</taxon>
        <taxon>Hydroidolina</taxon>
        <taxon>Anthoathecata</taxon>
        <taxon>Aplanulata</taxon>
        <taxon>Hydridae</taxon>
        <taxon>Hydra</taxon>
    </lineage>
</organism>
<keyword evidence="3" id="KW-1185">Reference proteome</keyword>
<dbReference type="RefSeq" id="XP_065674305.1">
    <property type="nucleotide sequence ID" value="XM_065818233.1"/>
</dbReference>
<name>A0ABM4DIH8_HYDVU</name>
<dbReference type="Pfam" id="PF13424">
    <property type="entry name" value="TPR_12"/>
    <property type="match status" value="7"/>
</dbReference>
<evidence type="ECO:0000313" key="3">
    <source>
        <dbReference type="Proteomes" id="UP001652625"/>
    </source>
</evidence>
<feature type="coiled-coil region" evidence="2">
    <location>
        <begin position="260"/>
        <end position="287"/>
    </location>
</feature>
<dbReference type="InterPro" id="IPR019734">
    <property type="entry name" value="TPR_rpt"/>
</dbReference>
<dbReference type="Proteomes" id="UP001652625">
    <property type="component" value="Chromosome 14"/>
</dbReference>
<feature type="repeat" description="TPR" evidence="1">
    <location>
        <begin position="1247"/>
        <end position="1280"/>
    </location>
</feature>
<keyword evidence="1" id="KW-0802">TPR repeat</keyword>
<evidence type="ECO:0000256" key="2">
    <source>
        <dbReference type="SAM" id="Coils"/>
    </source>
</evidence>
<feature type="repeat" description="TPR" evidence="1">
    <location>
        <begin position="1032"/>
        <end position="1065"/>
    </location>
</feature>
<evidence type="ECO:0000256" key="1">
    <source>
        <dbReference type="PROSITE-ProRule" id="PRU00339"/>
    </source>
</evidence>
<gene>
    <name evidence="4" type="primary">LOC136091201</name>
</gene>
<dbReference type="PROSITE" id="PS50293">
    <property type="entry name" value="TPR_REGION"/>
    <property type="match status" value="6"/>
</dbReference>
<protein>
    <submittedName>
        <fullName evidence="4">Uncharacterized protein LOC136091201</fullName>
    </submittedName>
</protein>
<feature type="repeat" description="TPR" evidence="1">
    <location>
        <begin position="1333"/>
        <end position="1366"/>
    </location>
</feature>
<feature type="repeat" description="TPR" evidence="1">
    <location>
        <begin position="1290"/>
        <end position="1323"/>
    </location>
</feature>
<dbReference type="PRINTS" id="PR00381">
    <property type="entry name" value="KINESINLIGHT"/>
</dbReference>
<feature type="repeat" description="TPR" evidence="1">
    <location>
        <begin position="903"/>
        <end position="936"/>
    </location>
</feature>
<dbReference type="PANTHER" id="PTHR19959">
    <property type="entry name" value="KINESIN LIGHT CHAIN"/>
    <property type="match status" value="1"/>
</dbReference>
<dbReference type="PANTHER" id="PTHR19959:SF119">
    <property type="entry name" value="FUNGAL LIPASE-LIKE DOMAIN-CONTAINING PROTEIN"/>
    <property type="match status" value="1"/>
</dbReference>
<feature type="repeat" description="TPR" evidence="1">
    <location>
        <begin position="817"/>
        <end position="850"/>
    </location>
</feature>
<feature type="repeat" description="TPR" evidence="1">
    <location>
        <begin position="860"/>
        <end position="893"/>
    </location>
</feature>
<feature type="repeat" description="TPR" evidence="1">
    <location>
        <begin position="1161"/>
        <end position="1194"/>
    </location>
</feature>
<keyword evidence="2" id="KW-0175">Coiled coil</keyword>
<sequence length="1449" mass="166659">MSERSRINNYNREGLTTLNNKGVKAFKEGKYNEAIAIWHKALEIADDASIIFNKARAYENLGCLYLAHKGYDEVLKKEPYHTKAEEFLKTYEKLLDNFKLELIRNSVEQFITLEGQSSNDEIKISILKEIEQIEYGTLVKQFAYKKSVKEVKNLIIILNDLGYLTTKLGELSGDLKYYTDASIFYQYVIAMLDEKDGALGKFLSTKEKNKFSEQKLSDSYQQLASIQQLIFSAISTNQPQTIPNVQNESTSNKAILAKIRASTEEGLKKAEDDRQQAINNQEEKQQYQESYVKEVRKLFESIADDMQKFLAILYSDSEKEIGITPPCKYAVIGLGSMTLKQMTPYSDLEFAILTENDDYKKNNDPKVRKYFKNLSHFVNFKMINLGESIIPTSKYGVDMSHLVHRAVNFDLGGKTPLGRIDSDKEYKLVQTIDGMLAYVHNEKDWASHIDKNLPYILEKVCYVHGDKQLVETYRVKVSGFLDSKFNPKEHASSKNFEIRALKLLKEGAIESDYLQQALSLKPKEIKFKGDLEKLQPNLYDAEGMLFNVKQEIYRLPDRLIYNFGLYYGIEGDSVWDTVDKLTNQDIISMEAARNMKNAATFATTLRLKTYLHYKAQTEDMSIFSRSIESEAELEEQTKQTFHLSEEDLGEQGGMFQYFYTALPLHEKLKDFCNEYMNLDNDDRKAFFKDTEFYVDNDANKGLIYFRLAQYHQAHIKLEEAVKNETNHHKKLQLQNVLATIYVLFGKIDAAIKFYDDCLGDYQIIYKKQPHPEVAALLNNLGAAYRSKGQHGQAVQYQEKSLKMQKLLHKDEPHPDIATSLNNIGIIYLRQGQYDQAIQYHEESFKMRKLIYKDEPHPDVAMSLSSLGTSFHAKGQYDRAIQYYEDGLKMRKLIFKDQPHPDVAISLHNIGESYNAKGQYNRAIQYFEDSLKIGKFIYKDQPNPTVAGFLNDLGTAYSKKGQYDQAIQYYEDCLKMTKLIFEDHPDPDVANLLNNLGATYNAKGQYNQAIQYFKDSLKLGNSIYKDQPNPIIAGYLNNLGAAYSKKGQYDQAIQHYEDSLKLIKLIYKDQPHPNVAGYLINLGGAYGDKGQYDQAIQHFEDGLKIQRLIYKNEPHPDVAASLDNLGKVYSAKGQYDRAIQYYEDSLKMSKLIFKDQHHPDVASYLNKLGEAYNATGQYDQAVQYFEDSLKIGKLIFKDKPHPYVAASLNNLGTAYDNKGQYDRAIQCYDDSLNMRKLIFKDQPHPDVATSLNNLGAAYYVKKRYDQAIQYYEDSLKMRKLIFKDRPHPDVATSLNNLGTAYHVKKRYDLAIQYYEDSLRIRKLIFKDQPHPDVASSLNNLGAAYYVKKRYDQAIQYFEDSLKIRKLIFKDQPHPDIATSLINLGSAYAAQGEYKLALDYGNQACKVISVFPNHPYKNTIQDFMSKVKSDLSITTLRTNDNIDTDLKMETL</sequence>
<evidence type="ECO:0000313" key="4">
    <source>
        <dbReference type="RefSeq" id="XP_065674305.1"/>
    </source>
</evidence>
<feature type="repeat" description="TPR" evidence="1">
    <location>
        <begin position="989"/>
        <end position="1022"/>
    </location>
</feature>
<feature type="repeat" description="TPR" evidence="1">
    <location>
        <begin position="1118"/>
        <end position="1151"/>
    </location>
</feature>
<proteinExistence type="predicted"/>
<dbReference type="GeneID" id="136091201"/>
<dbReference type="InterPro" id="IPR011990">
    <property type="entry name" value="TPR-like_helical_dom_sf"/>
</dbReference>
<reference evidence="4" key="1">
    <citation type="submission" date="2025-08" db="UniProtKB">
        <authorList>
            <consortium name="RefSeq"/>
        </authorList>
    </citation>
    <scope>IDENTIFICATION</scope>
</reference>
<accession>A0ABM4DIH8</accession>
<dbReference type="SUPFAM" id="SSF48452">
    <property type="entry name" value="TPR-like"/>
    <property type="match status" value="4"/>
</dbReference>
<feature type="repeat" description="TPR" evidence="1">
    <location>
        <begin position="1204"/>
        <end position="1237"/>
    </location>
</feature>
<feature type="repeat" description="TPR" evidence="1">
    <location>
        <begin position="946"/>
        <end position="979"/>
    </location>
</feature>
<dbReference type="SMART" id="SM00028">
    <property type="entry name" value="TPR"/>
    <property type="match status" value="17"/>
</dbReference>
<dbReference type="PROSITE" id="PS50005">
    <property type="entry name" value="TPR"/>
    <property type="match status" value="13"/>
</dbReference>
<dbReference type="Pfam" id="PF13374">
    <property type="entry name" value="TPR_10"/>
    <property type="match status" value="2"/>
</dbReference>
<dbReference type="Gene3D" id="1.25.40.10">
    <property type="entry name" value="Tetratricopeptide repeat domain"/>
    <property type="match status" value="6"/>
</dbReference>